<dbReference type="EMBL" id="LYMM01000058">
    <property type="protein sequence ID" value="PNU03133.1"/>
    <property type="molecule type" value="Genomic_DNA"/>
</dbReference>
<dbReference type="Pfam" id="PF07687">
    <property type="entry name" value="M20_dimer"/>
    <property type="match status" value="1"/>
</dbReference>
<sequence length="429" mass="44913">MLTSSPALAALSPAEQKMADTVDAGTQADIALLEKLVAQNSGTRNLDGVRKVNAMVAPEFAALGFETRWVPMDAVKRAGHLIATHKGKPGTTRMLLIGHLDTVFEPSSAFQTARREGNMLHGPGAGDDKGGIVVMLAALKAMKAAGTLAGANIEVVLTGDEEAAGEPVAAARADLVAAGKRADVALDFEGLVVIDGKDYGSVARRSAGDYTITATGVTAHSSGIFSPGVGDGAVYELARIIDTFRKELPEPNLTFNIGIVGGGATAALSPDEAEIRATGKTNIIPPIAIAKGDYRALTPEQVERVKTKMQEIVARHLPQTQATIRFKDSYPPMSPTPGNQALLNRLNAINGDLGLAAMPALDPLKRGAGDISFVAQYVDGLAGLGPSSSGDHTPEERVDLTSFPRQAKRAALLMTRLSRERASHKHPGR</sequence>
<evidence type="ECO:0000256" key="2">
    <source>
        <dbReference type="ARBA" id="ARBA00022801"/>
    </source>
</evidence>
<dbReference type="AlphaFoldDB" id="A0A2K2FWI0"/>
<dbReference type="InterPro" id="IPR036264">
    <property type="entry name" value="Bact_exopeptidase_dim_dom"/>
</dbReference>
<dbReference type="PANTHER" id="PTHR43808:SF32">
    <property type="entry name" value="ARGE_DAPE-RELATED DEACYLASE"/>
    <property type="match status" value="1"/>
</dbReference>
<evidence type="ECO:0000256" key="1">
    <source>
        <dbReference type="ARBA" id="ARBA00022723"/>
    </source>
</evidence>
<evidence type="ECO:0000313" key="4">
    <source>
        <dbReference type="EMBL" id="PNU03133.1"/>
    </source>
</evidence>
<evidence type="ECO:0000313" key="5">
    <source>
        <dbReference type="Proteomes" id="UP000236327"/>
    </source>
</evidence>
<dbReference type="GO" id="GO:0046872">
    <property type="term" value="F:metal ion binding"/>
    <property type="evidence" value="ECO:0007669"/>
    <property type="project" value="UniProtKB-KW"/>
</dbReference>
<dbReference type="InterPro" id="IPR002933">
    <property type="entry name" value="Peptidase_M20"/>
</dbReference>
<comment type="caution">
    <text evidence="4">The sequence shown here is derived from an EMBL/GenBank/DDBJ whole genome shotgun (WGS) entry which is preliminary data.</text>
</comment>
<organism evidence="4 5">
    <name type="scientific">Novosphingobium guangzhouense</name>
    <dbReference type="NCBI Taxonomy" id="1850347"/>
    <lineage>
        <taxon>Bacteria</taxon>
        <taxon>Pseudomonadati</taxon>
        <taxon>Pseudomonadota</taxon>
        <taxon>Alphaproteobacteria</taxon>
        <taxon>Sphingomonadales</taxon>
        <taxon>Sphingomonadaceae</taxon>
        <taxon>Novosphingobium</taxon>
    </lineage>
</organism>
<dbReference type="Proteomes" id="UP000236327">
    <property type="component" value="Unassembled WGS sequence"/>
</dbReference>
<dbReference type="Pfam" id="PF01546">
    <property type="entry name" value="Peptidase_M20"/>
    <property type="match status" value="1"/>
</dbReference>
<evidence type="ECO:0000259" key="3">
    <source>
        <dbReference type="Pfam" id="PF07687"/>
    </source>
</evidence>
<gene>
    <name evidence="4" type="ORF">A8V01_24795</name>
</gene>
<dbReference type="SUPFAM" id="SSF55031">
    <property type="entry name" value="Bacterial exopeptidase dimerisation domain"/>
    <property type="match status" value="1"/>
</dbReference>
<dbReference type="RefSeq" id="WP_425437348.1">
    <property type="nucleotide sequence ID" value="NZ_LYMM01000058.1"/>
</dbReference>
<keyword evidence="2" id="KW-0378">Hydrolase</keyword>
<keyword evidence="1" id="KW-0479">Metal-binding</keyword>
<name>A0A2K2FWI0_9SPHN</name>
<protein>
    <submittedName>
        <fullName evidence="4">Peptidase M20</fullName>
    </submittedName>
</protein>
<dbReference type="SUPFAM" id="SSF53187">
    <property type="entry name" value="Zn-dependent exopeptidases"/>
    <property type="match status" value="1"/>
</dbReference>
<keyword evidence="5" id="KW-1185">Reference proteome</keyword>
<dbReference type="Gene3D" id="3.40.630.10">
    <property type="entry name" value="Zn peptidases"/>
    <property type="match status" value="1"/>
</dbReference>
<accession>A0A2K2FWI0</accession>
<dbReference type="GO" id="GO:0016787">
    <property type="term" value="F:hydrolase activity"/>
    <property type="evidence" value="ECO:0007669"/>
    <property type="project" value="UniProtKB-KW"/>
</dbReference>
<dbReference type="InterPro" id="IPR050072">
    <property type="entry name" value="Peptidase_M20A"/>
</dbReference>
<dbReference type="InterPro" id="IPR011650">
    <property type="entry name" value="Peptidase_M20_dimer"/>
</dbReference>
<proteinExistence type="predicted"/>
<reference evidence="4 5" key="1">
    <citation type="submission" date="2016-05" db="EMBL/GenBank/DDBJ databases">
        <title>Complete genome sequence of Novosphingobium guangzhouense SA925(T).</title>
        <authorList>
            <person name="Sha S."/>
        </authorList>
    </citation>
    <scope>NUCLEOTIDE SEQUENCE [LARGE SCALE GENOMIC DNA]</scope>
    <source>
        <strain evidence="4 5">SA925</strain>
    </source>
</reference>
<dbReference type="PANTHER" id="PTHR43808">
    <property type="entry name" value="ACETYLORNITHINE DEACETYLASE"/>
    <property type="match status" value="1"/>
</dbReference>
<feature type="domain" description="Peptidase M20 dimerisation" evidence="3">
    <location>
        <begin position="202"/>
        <end position="320"/>
    </location>
</feature>
<dbReference type="Gene3D" id="3.30.70.360">
    <property type="match status" value="1"/>
</dbReference>